<evidence type="ECO:0000313" key="8">
    <source>
        <dbReference type="Proteomes" id="UP001302126"/>
    </source>
</evidence>
<dbReference type="PANTHER" id="PTHR31465:SF35">
    <property type="entry name" value="RTA1 DOMAIN PROTEIN-RELATED"/>
    <property type="match status" value="1"/>
</dbReference>
<feature type="transmembrane region" description="Helical" evidence="6">
    <location>
        <begin position="23"/>
        <end position="43"/>
    </location>
</feature>
<evidence type="ECO:0000256" key="2">
    <source>
        <dbReference type="ARBA" id="ARBA00022692"/>
    </source>
</evidence>
<evidence type="ECO:0000256" key="5">
    <source>
        <dbReference type="SAM" id="MobiDB-lite"/>
    </source>
</evidence>
<evidence type="ECO:0000256" key="4">
    <source>
        <dbReference type="ARBA" id="ARBA00023136"/>
    </source>
</evidence>
<keyword evidence="8" id="KW-1185">Reference proteome</keyword>
<organism evidence="7 8">
    <name type="scientific">Podospora australis</name>
    <dbReference type="NCBI Taxonomy" id="1536484"/>
    <lineage>
        <taxon>Eukaryota</taxon>
        <taxon>Fungi</taxon>
        <taxon>Dikarya</taxon>
        <taxon>Ascomycota</taxon>
        <taxon>Pezizomycotina</taxon>
        <taxon>Sordariomycetes</taxon>
        <taxon>Sordariomycetidae</taxon>
        <taxon>Sordariales</taxon>
        <taxon>Podosporaceae</taxon>
        <taxon>Podospora</taxon>
    </lineage>
</organism>
<feature type="transmembrane region" description="Helical" evidence="6">
    <location>
        <begin position="50"/>
        <end position="72"/>
    </location>
</feature>
<dbReference type="GO" id="GO:0016020">
    <property type="term" value="C:membrane"/>
    <property type="evidence" value="ECO:0007669"/>
    <property type="project" value="UniProtKB-SubCell"/>
</dbReference>
<reference evidence="7" key="2">
    <citation type="submission" date="2023-05" db="EMBL/GenBank/DDBJ databases">
        <authorList>
            <consortium name="Lawrence Berkeley National Laboratory"/>
            <person name="Steindorff A."/>
            <person name="Hensen N."/>
            <person name="Bonometti L."/>
            <person name="Westerberg I."/>
            <person name="Brannstrom I.O."/>
            <person name="Guillou S."/>
            <person name="Cros-Aarteil S."/>
            <person name="Calhoun S."/>
            <person name="Haridas S."/>
            <person name="Kuo A."/>
            <person name="Mondo S."/>
            <person name="Pangilinan J."/>
            <person name="Riley R."/>
            <person name="Labutti K."/>
            <person name="Andreopoulos B."/>
            <person name="Lipzen A."/>
            <person name="Chen C."/>
            <person name="Yanf M."/>
            <person name="Daum C."/>
            <person name="Ng V."/>
            <person name="Clum A."/>
            <person name="Ohm R."/>
            <person name="Martin F."/>
            <person name="Silar P."/>
            <person name="Natvig D."/>
            <person name="Lalanne C."/>
            <person name="Gautier V."/>
            <person name="Ament-Velasquez S.L."/>
            <person name="Kruys A."/>
            <person name="Hutchinson M.I."/>
            <person name="Powell A.J."/>
            <person name="Barry K."/>
            <person name="Miller A.N."/>
            <person name="Grigoriev I.V."/>
            <person name="Debuchy R."/>
            <person name="Gladieux P."/>
            <person name="Thoren M.H."/>
            <person name="Johannesson H."/>
        </authorList>
    </citation>
    <scope>NUCLEOTIDE SEQUENCE</scope>
    <source>
        <strain evidence="7">PSN309</strain>
    </source>
</reference>
<dbReference type="EMBL" id="MU864681">
    <property type="protein sequence ID" value="KAK4182329.1"/>
    <property type="molecule type" value="Genomic_DNA"/>
</dbReference>
<dbReference type="Proteomes" id="UP001302126">
    <property type="component" value="Unassembled WGS sequence"/>
</dbReference>
<feature type="compositionally biased region" description="Basic and acidic residues" evidence="5">
    <location>
        <begin position="310"/>
        <end position="322"/>
    </location>
</feature>
<reference evidence="7" key="1">
    <citation type="journal article" date="2023" name="Mol. Phylogenet. Evol.">
        <title>Genome-scale phylogeny and comparative genomics of the fungal order Sordariales.</title>
        <authorList>
            <person name="Hensen N."/>
            <person name="Bonometti L."/>
            <person name="Westerberg I."/>
            <person name="Brannstrom I.O."/>
            <person name="Guillou S."/>
            <person name="Cros-Aarteil S."/>
            <person name="Calhoun S."/>
            <person name="Haridas S."/>
            <person name="Kuo A."/>
            <person name="Mondo S."/>
            <person name="Pangilinan J."/>
            <person name="Riley R."/>
            <person name="LaButti K."/>
            <person name="Andreopoulos B."/>
            <person name="Lipzen A."/>
            <person name="Chen C."/>
            <person name="Yan M."/>
            <person name="Daum C."/>
            <person name="Ng V."/>
            <person name="Clum A."/>
            <person name="Steindorff A."/>
            <person name="Ohm R.A."/>
            <person name="Martin F."/>
            <person name="Silar P."/>
            <person name="Natvig D.O."/>
            <person name="Lalanne C."/>
            <person name="Gautier V."/>
            <person name="Ament-Velasquez S.L."/>
            <person name="Kruys A."/>
            <person name="Hutchinson M.I."/>
            <person name="Powell A.J."/>
            <person name="Barry K."/>
            <person name="Miller A.N."/>
            <person name="Grigoriev I.V."/>
            <person name="Debuchy R."/>
            <person name="Gladieux P."/>
            <person name="Hiltunen Thoren M."/>
            <person name="Johannesson H."/>
        </authorList>
    </citation>
    <scope>NUCLEOTIDE SEQUENCE</scope>
    <source>
        <strain evidence="7">PSN309</strain>
    </source>
</reference>
<comment type="caution">
    <text evidence="7">The sequence shown here is derived from an EMBL/GenBank/DDBJ whole genome shotgun (WGS) entry which is preliminary data.</text>
</comment>
<evidence type="ECO:0000256" key="6">
    <source>
        <dbReference type="SAM" id="Phobius"/>
    </source>
</evidence>
<feature type="transmembrane region" description="Helical" evidence="6">
    <location>
        <begin position="84"/>
        <end position="105"/>
    </location>
</feature>
<keyword evidence="2 6" id="KW-0812">Transmembrane</keyword>
<keyword evidence="3 6" id="KW-1133">Transmembrane helix</keyword>
<feature type="transmembrane region" description="Helical" evidence="6">
    <location>
        <begin position="163"/>
        <end position="187"/>
    </location>
</feature>
<accession>A0AAN6WHS1</accession>
<dbReference type="AlphaFoldDB" id="A0AAN6WHS1"/>
<dbReference type="Pfam" id="PF04479">
    <property type="entry name" value="RTA1"/>
    <property type="match status" value="1"/>
</dbReference>
<name>A0AAN6WHS1_9PEZI</name>
<evidence type="ECO:0000256" key="3">
    <source>
        <dbReference type="ARBA" id="ARBA00022989"/>
    </source>
</evidence>
<gene>
    <name evidence="7" type="ORF">QBC35DRAFT_180913</name>
</gene>
<evidence type="ECO:0000313" key="7">
    <source>
        <dbReference type="EMBL" id="KAK4182329.1"/>
    </source>
</evidence>
<dbReference type="PANTHER" id="PTHR31465">
    <property type="entry name" value="PROTEIN RTA1-RELATED"/>
    <property type="match status" value="1"/>
</dbReference>
<proteinExistence type="predicted"/>
<protein>
    <submittedName>
        <fullName evidence="7">RTA1 like protein-domain-containing protein</fullName>
    </submittedName>
</protein>
<feature type="region of interest" description="Disordered" evidence="5">
    <location>
        <begin position="279"/>
        <end position="322"/>
    </location>
</feature>
<feature type="transmembrane region" description="Helical" evidence="6">
    <location>
        <begin position="125"/>
        <end position="143"/>
    </location>
</feature>
<feature type="transmembrane region" description="Helical" evidence="6">
    <location>
        <begin position="207"/>
        <end position="227"/>
    </location>
</feature>
<sequence length="322" mass="35903">MSEGNTTDQVHADFKYYEYEPNLAGNAIFIVLFGILTLGHAFFQFRQKTWYWIPFTLAMGFEAGGYVARVASIKEAPNFTLTPFLVQTLLILLAPALLAASIYMVLGRLIRLLDAHEHAIVRVNWLTKIFVAGDVLSFLTQSAGGGLLAKAETQKEKDLGTSVVLAGLAIQIVFFGLFIVTTILFDIRMRRRPTSRSFQVVANWKQLIFALYLSSVLVLVRSVFRMIEFGAGKDSVLMQKEVFLLVLDGALIFGVGVVFLWRFPGEVLVGYKDLEGKREERVPGSSGSRSDVESRGGLNEAYPMVGRGSYARESKIERSPRR</sequence>
<evidence type="ECO:0000256" key="1">
    <source>
        <dbReference type="ARBA" id="ARBA00004141"/>
    </source>
</evidence>
<comment type="subcellular location">
    <subcellularLocation>
        <location evidence="1">Membrane</location>
        <topology evidence="1">Multi-pass membrane protein</topology>
    </subcellularLocation>
</comment>
<keyword evidence="4 6" id="KW-0472">Membrane</keyword>
<dbReference type="InterPro" id="IPR007568">
    <property type="entry name" value="RTA1"/>
</dbReference>
<feature type="transmembrane region" description="Helical" evidence="6">
    <location>
        <begin position="242"/>
        <end position="263"/>
    </location>
</feature>